<evidence type="ECO:0000256" key="3">
    <source>
        <dbReference type="ARBA" id="ARBA00006958"/>
    </source>
</evidence>
<keyword evidence="5" id="KW-0479">Metal-binding</keyword>
<evidence type="ECO:0000313" key="10">
    <source>
        <dbReference type="Proteomes" id="UP001497472"/>
    </source>
</evidence>
<keyword evidence="7" id="KW-0539">Nucleus</keyword>
<evidence type="ECO:0000256" key="2">
    <source>
        <dbReference type="ARBA" id="ARBA00004123"/>
    </source>
</evidence>
<dbReference type="InterPro" id="IPR045249">
    <property type="entry name" value="HARBI1-like"/>
</dbReference>
<evidence type="ECO:0000259" key="8">
    <source>
        <dbReference type="Pfam" id="PF13359"/>
    </source>
</evidence>
<comment type="similarity">
    <text evidence="3">Belongs to the HARBI1 family.</text>
</comment>
<evidence type="ECO:0000256" key="6">
    <source>
        <dbReference type="ARBA" id="ARBA00022801"/>
    </source>
</evidence>
<comment type="cofactor">
    <cofactor evidence="1">
        <name>a divalent metal cation</name>
        <dbReference type="ChEBI" id="CHEBI:60240"/>
    </cofactor>
</comment>
<reference evidence="9 10" key="1">
    <citation type="submission" date="2023-11" db="EMBL/GenBank/DDBJ databases">
        <authorList>
            <person name="Okamura Y."/>
        </authorList>
    </citation>
    <scope>NUCLEOTIDE SEQUENCE [LARGE SCALE GENOMIC DNA]</scope>
</reference>
<dbReference type="GO" id="GO:0005634">
    <property type="term" value="C:nucleus"/>
    <property type="evidence" value="ECO:0007669"/>
    <property type="project" value="UniProtKB-SubCell"/>
</dbReference>
<keyword evidence="10" id="KW-1185">Reference proteome</keyword>
<sequence length="400" mass="46337">MIQNSALKKIMNFDKEFIMELFLDDNVSNINRCVVAAANVMSENNENISCINEVIMKENVNQFLTIESKELVKNTQNLHSRNNFYENVVAKYTEELYVSKFKMKKTTVKALIDHLQEYMKPCSSVIPLDKKVHIFLWLLTSDSSFSAVAELFGLHKSSVSYIFHEFATLLSEQKYHFINWPSLEEQHVTRIKVNSRYGFPNCVGFINACRLKIKPKNTRKEKSDIMLLQAVCDETLMFFDIHIGEVGNTHKNRVYRESQLAHEIKNFIDFDNHILGNSEYKLRKNLITPFTSDNSLTSEELKFNEIHRKACTYIDHAFEILKDRFKKLDSIDINKPEAINSLICAACVLHNFVLLHEGSSYLKKEAVINDDGVTINPSIVKSAEDKRQFLCHYINYMDSS</sequence>
<dbReference type="PANTHER" id="PTHR22930">
    <property type="match status" value="1"/>
</dbReference>
<dbReference type="Pfam" id="PF13359">
    <property type="entry name" value="DDE_Tnp_4"/>
    <property type="match status" value="1"/>
</dbReference>
<comment type="subcellular location">
    <subcellularLocation>
        <location evidence="2">Nucleus</location>
    </subcellularLocation>
</comment>
<keyword evidence="6" id="KW-0378">Hydrolase</keyword>
<organism evidence="9 10">
    <name type="scientific">Leptosia nina</name>
    <dbReference type="NCBI Taxonomy" id="320188"/>
    <lineage>
        <taxon>Eukaryota</taxon>
        <taxon>Metazoa</taxon>
        <taxon>Ecdysozoa</taxon>
        <taxon>Arthropoda</taxon>
        <taxon>Hexapoda</taxon>
        <taxon>Insecta</taxon>
        <taxon>Pterygota</taxon>
        <taxon>Neoptera</taxon>
        <taxon>Endopterygota</taxon>
        <taxon>Lepidoptera</taxon>
        <taxon>Glossata</taxon>
        <taxon>Ditrysia</taxon>
        <taxon>Papilionoidea</taxon>
        <taxon>Pieridae</taxon>
        <taxon>Pierinae</taxon>
        <taxon>Leptosia</taxon>
    </lineage>
</organism>
<comment type="caution">
    <text evidence="9">The sequence shown here is derived from an EMBL/GenBank/DDBJ whole genome shotgun (WGS) entry which is preliminary data.</text>
</comment>
<dbReference type="InterPro" id="IPR027806">
    <property type="entry name" value="HARBI1_dom"/>
</dbReference>
<dbReference type="GO" id="GO:0046872">
    <property type="term" value="F:metal ion binding"/>
    <property type="evidence" value="ECO:0007669"/>
    <property type="project" value="UniProtKB-KW"/>
</dbReference>
<dbReference type="GO" id="GO:0016787">
    <property type="term" value="F:hydrolase activity"/>
    <property type="evidence" value="ECO:0007669"/>
    <property type="project" value="UniProtKB-KW"/>
</dbReference>
<dbReference type="PANTHER" id="PTHR22930:SF85">
    <property type="entry name" value="GH03217P-RELATED"/>
    <property type="match status" value="1"/>
</dbReference>
<accession>A0AAV1IUH6</accession>
<evidence type="ECO:0000256" key="5">
    <source>
        <dbReference type="ARBA" id="ARBA00022723"/>
    </source>
</evidence>
<dbReference type="AlphaFoldDB" id="A0AAV1IUH6"/>
<dbReference type="Proteomes" id="UP001497472">
    <property type="component" value="Unassembled WGS sequence"/>
</dbReference>
<dbReference type="GO" id="GO:0004518">
    <property type="term" value="F:nuclease activity"/>
    <property type="evidence" value="ECO:0007669"/>
    <property type="project" value="UniProtKB-KW"/>
</dbReference>
<dbReference type="EMBL" id="CAVLEF010000001">
    <property type="protein sequence ID" value="CAK1540051.1"/>
    <property type="molecule type" value="Genomic_DNA"/>
</dbReference>
<evidence type="ECO:0000256" key="1">
    <source>
        <dbReference type="ARBA" id="ARBA00001968"/>
    </source>
</evidence>
<gene>
    <name evidence="9" type="ORF">LNINA_LOCUS136</name>
</gene>
<evidence type="ECO:0000256" key="4">
    <source>
        <dbReference type="ARBA" id="ARBA00022722"/>
    </source>
</evidence>
<feature type="domain" description="DDE Tnp4" evidence="8">
    <location>
        <begin position="225"/>
        <end position="351"/>
    </location>
</feature>
<proteinExistence type="inferred from homology"/>
<keyword evidence="4" id="KW-0540">Nuclease</keyword>
<evidence type="ECO:0000313" key="9">
    <source>
        <dbReference type="EMBL" id="CAK1540051.1"/>
    </source>
</evidence>
<name>A0AAV1IUH6_9NEOP</name>
<evidence type="ECO:0000256" key="7">
    <source>
        <dbReference type="ARBA" id="ARBA00023242"/>
    </source>
</evidence>
<protein>
    <recommendedName>
        <fullName evidence="8">DDE Tnp4 domain-containing protein</fullName>
    </recommendedName>
</protein>